<organism evidence="2">
    <name type="scientific">freshwater metagenome</name>
    <dbReference type="NCBI Taxonomy" id="449393"/>
    <lineage>
        <taxon>unclassified sequences</taxon>
        <taxon>metagenomes</taxon>
        <taxon>ecological metagenomes</taxon>
    </lineage>
</organism>
<accession>A0A6J6ZMA4</accession>
<dbReference type="EMBL" id="CAFAAY010000116">
    <property type="protein sequence ID" value="CAB4822799.1"/>
    <property type="molecule type" value="Genomic_DNA"/>
</dbReference>
<gene>
    <name evidence="1" type="ORF">UFOPK2842_00933</name>
    <name evidence="2" type="ORF">UFOPK3124_01128</name>
    <name evidence="3" type="ORF">UFOPK4165_00613</name>
</gene>
<sequence length="191" mass="20542">MYFCTSARVPHTLNRSLVGKPSSAKSSYALLCESKSIPVRAPIPCTTMLNGREAVTRGSFWRSEPAAAFRGLAKRDFPASSRESLSSAKAASGKKTSPRTSIRAGTFLLFSVCGNPLIVFTFRVTSSPVTPLPRVSALTSSPFSYFKLMARPSTLSSHKYVGAFASFSTRSNHPASSSVSKTLSKLIIFSM</sequence>
<proteinExistence type="predicted"/>
<evidence type="ECO:0000313" key="3">
    <source>
        <dbReference type="EMBL" id="CAB5030579.1"/>
    </source>
</evidence>
<protein>
    <submittedName>
        <fullName evidence="2">Unannotated protein</fullName>
    </submittedName>
</protein>
<dbReference type="EMBL" id="CAEZZI010000102">
    <property type="protein sequence ID" value="CAB4760923.1"/>
    <property type="molecule type" value="Genomic_DNA"/>
</dbReference>
<name>A0A6J6ZMA4_9ZZZZ</name>
<dbReference type="EMBL" id="CAFBPV010000046">
    <property type="protein sequence ID" value="CAB5030579.1"/>
    <property type="molecule type" value="Genomic_DNA"/>
</dbReference>
<dbReference type="AlphaFoldDB" id="A0A6J6ZMA4"/>
<reference evidence="2" key="1">
    <citation type="submission" date="2020-05" db="EMBL/GenBank/DDBJ databases">
        <authorList>
            <person name="Chiriac C."/>
            <person name="Salcher M."/>
            <person name="Ghai R."/>
            <person name="Kavagutti S V."/>
        </authorList>
    </citation>
    <scope>NUCLEOTIDE SEQUENCE</scope>
</reference>
<evidence type="ECO:0000313" key="1">
    <source>
        <dbReference type="EMBL" id="CAB4760923.1"/>
    </source>
</evidence>
<evidence type="ECO:0000313" key="2">
    <source>
        <dbReference type="EMBL" id="CAB4822799.1"/>
    </source>
</evidence>